<accession>A0A7J9LK88</accession>
<dbReference type="PANTHER" id="PTHR10634:SF124">
    <property type="entry name" value="ZINC FINGER A20 AND AN1 DOMAIN-CONTAINING STRESS-ASSOCIATED PROTEIN 8-RELATED"/>
    <property type="match status" value="1"/>
</dbReference>
<evidence type="ECO:0000259" key="6">
    <source>
        <dbReference type="PROSITE" id="PS51039"/>
    </source>
</evidence>
<dbReference type="PANTHER" id="PTHR10634">
    <property type="entry name" value="AN1-TYPE ZINC FINGER PROTEIN"/>
    <property type="match status" value="1"/>
</dbReference>
<evidence type="ECO:0000256" key="5">
    <source>
        <dbReference type="PROSITE-ProRule" id="PRU00449"/>
    </source>
</evidence>
<keyword evidence="2" id="KW-0479">Metal-binding</keyword>
<dbReference type="InterPro" id="IPR000058">
    <property type="entry name" value="Znf_AN1"/>
</dbReference>
<feature type="domain" description="AN1-type" evidence="6">
    <location>
        <begin position="27"/>
        <end position="73"/>
    </location>
</feature>
<evidence type="ECO:0000256" key="3">
    <source>
        <dbReference type="ARBA" id="ARBA00022771"/>
    </source>
</evidence>
<dbReference type="GO" id="GO:0008270">
    <property type="term" value="F:zinc ion binding"/>
    <property type="evidence" value="ECO:0007669"/>
    <property type="project" value="UniProtKB-KW"/>
</dbReference>
<dbReference type="SUPFAM" id="SSF118310">
    <property type="entry name" value="AN1-like Zinc finger"/>
    <property type="match status" value="1"/>
</dbReference>
<evidence type="ECO:0000313" key="7">
    <source>
        <dbReference type="EMBL" id="MBA0859071.1"/>
    </source>
</evidence>
<dbReference type="PROSITE" id="PS51039">
    <property type="entry name" value="ZF_AN1"/>
    <property type="match status" value="1"/>
</dbReference>
<comment type="caution">
    <text evidence="7">The sequence shown here is derived from an EMBL/GenBank/DDBJ whole genome shotgun (WGS) entry which is preliminary data.</text>
</comment>
<evidence type="ECO:0000313" key="8">
    <source>
        <dbReference type="Proteomes" id="UP000593576"/>
    </source>
</evidence>
<organism evidence="7 8">
    <name type="scientific">Gossypium schwendimanii</name>
    <name type="common">Cotton</name>
    <dbReference type="NCBI Taxonomy" id="34291"/>
    <lineage>
        <taxon>Eukaryota</taxon>
        <taxon>Viridiplantae</taxon>
        <taxon>Streptophyta</taxon>
        <taxon>Embryophyta</taxon>
        <taxon>Tracheophyta</taxon>
        <taxon>Spermatophyta</taxon>
        <taxon>Magnoliopsida</taxon>
        <taxon>eudicotyledons</taxon>
        <taxon>Gunneridae</taxon>
        <taxon>Pentapetalae</taxon>
        <taxon>rosids</taxon>
        <taxon>malvids</taxon>
        <taxon>Malvales</taxon>
        <taxon>Malvaceae</taxon>
        <taxon>Malvoideae</taxon>
        <taxon>Gossypium</taxon>
    </lineage>
</organism>
<dbReference type="InterPro" id="IPR050652">
    <property type="entry name" value="AN1_A20_ZnFinger"/>
</dbReference>
<evidence type="ECO:0000256" key="1">
    <source>
        <dbReference type="ARBA" id="ARBA00003732"/>
    </source>
</evidence>
<comment type="function">
    <text evidence="1">May be involved in environmental stress response.</text>
</comment>
<proteinExistence type="predicted"/>
<evidence type="ECO:0000256" key="2">
    <source>
        <dbReference type="ARBA" id="ARBA00022723"/>
    </source>
</evidence>
<dbReference type="OrthoDB" id="428577at2759"/>
<protein>
    <recommendedName>
        <fullName evidence="6">AN1-type domain-containing protein</fullName>
    </recommendedName>
</protein>
<keyword evidence="8" id="KW-1185">Reference proteome</keyword>
<dbReference type="Proteomes" id="UP000593576">
    <property type="component" value="Unassembled WGS sequence"/>
</dbReference>
<dbReference type="Gene3D" id="4.10.1110.10">
    <property type="entry name" value="AN1-like Zinc finger"/>
    <property type="match status" value="1"/>
</dbReference>
<dbReference type="EMBL" id="JABFAF010000007">
    <property type="protein sequence ID" value="MBA0859071.1"/>
    <property type="molecule type" value="Genomic_DNA"/>
</dbReference>
<name>A0A7J9LK88_GOSSC</name>
<keyword evidence="3 5" id="KW-0863">Zinc-finger</keyword>
<keyword evidence="4" id="KW-0862">Zinc</keyword>
<gene>
    <name evidence="7" type="ORF">Goshw_003009</name>
</gene>
<dbReference type="SMART" id="SM00154">
    <property type="entry name" value="ZnF_AN1"/>
    <property type="match status" value="1"/>
</dbReference>
<reference evidence="7 8" key="1">
    <citation type="journal article" date="2019" name="Genome Biol. Evol.">
        <title>Insights into the evolution of the New World diploid cottons (Gossypium, subgenus Houzingenia) based on genome sequencing.</title>
        <authorList>
            <person name="Grover C.E."/>
            <person name="Arick M.A. 2nd"/>
            <person name="Thrash A."/>
            <person name="Conover J.L."/>
            <person name="Sanders W.S."/>
            <person name="Peterson D.G."/>
            <person name="Frelichowski J.E."/>
            <person name="Scheffler J.A."/>
            <person name="Scheffler B.E."/>
            <person name="Wendel J.F."/>
        </authorList>
    </citation>
    <scope>NUCLEOTIDE SEQUENCE [LARGE SCALE GENOMIC DNA]</scope>
    <source>
        <strain evidence="7">1</strain>
        <tissue evidence="7">Leaf</tissue>
    </source>
</reference>
<dbReference type="InterPro" id="IPR035896">
    <property type="entry name" value="AN1-like_Znf"/>
</dbReference>
<dbReference type="AlphaFoldDB" id="A0A7J9LK88"/>
<sequence length="120" mass="13410">MNDPTSSAAAPGPSDSVVSATIISSPSKINNRCESCNRKLGLMGFTYRCGRVFCQFDRYPLEHSCDYDFKKAGRQTSIKLLIFYSPDIKFCANMSGLWLDIDQINSKITIQSKPIQPAQY</sequence>
<evidence type="ECO:0000256" key="4">
    <source>
        <dbReference type="ARBA" id="ARBA00022833"/>
    </source>
</evidence>